<feature type="domain" description="Sushi" evidence="10">
    <location>
        <begin position="329"/>
        <end position="386"/>
    </location>
</feature>
<evidence type="ECO:0000256" key="8">
    <source>
        <dbReference type="SAM" id="SignalP"/>
    </source>
</evidence>
<name>A0ABY7ED45_MYAAR</name>
<feature type="disulfide bond" evidence="7">
    <location>
        <begin position="299"/>
        <end position="326"/>
    </location>
</feature>
<keyword evidence="4 7" id="KW-1015">Disulfide bond</keyword>
<dbReference type="InterPro" id="IPR018097">
    <property type="entry name" value="EGF_Ca-bd_CS"/>
</dbReference>
<evidence type="ECO:0000259" key="9">
    <source>
        <dbReference type="PROSITE" id="PS50026"/>
    </source>
</evidence>
<keyword evidence="1 6" id="KW-0245">EGF-like domain</keyword>
<dbReference type="PROSITE" id="PS50923">
    <property type="entry name" value="SUSHI"/>
    <property type="match status" value="6"/>
</dbReference>
<feature type="signal peptide" evidence="8">
    <location>
        <begin position="1"/>
        <end position="20"/>
    </location>
</feature>
<dbReference type="Pfam" id="PF00084">
    <property type="entry name" value="Sushi"/>
    <property type="match status" value="9"/>
</dbReference>
<feature type="domain" description="EGF-like" evidence="9">
    <location>
        <begin position="835"/>
        <end position="872"/>
    </location>
</feature>
<dbReference type="Proteomes" id="UP001164746">
    <property type="component" value="Chromosome 6"/>
</dbReference>
<evidence type="ECO:0000256" key="6">
    <source>
        <dbReference type="PROSITE-ProRule" id="PRU00076"/>
    </source>
</evidence>
<dbReference type="SUPFAM" id="SSF57535">
    <property type="entry name" value="Complement control module/SCR domain"/>
    <property type="match status" value="11"/>
</dbReference>
<feature type="chain" id="PRO_5045661956" evidence="8">
    <location>
        <begin position="21"/>
        <end position="1300"/>
    </location>
</feature>
<feature type="disulfide bond" evidence="7">
    <location>
        <begin position="806"/>
        <end position="833"/>
    </location>
</feature>
<dbReference type="InterPro" id="IPR001881">
    <property type="entry name" value="EGF-like_Ca-bd_dom"/>
</dbReference>
<evidence type="ECO:0000256" key="7">
    <source>
        <dbReference type="PROSITE-ProRule" id="PRU00302"/>
    </source>
</evidence>
<accession>A0ABY7ED45</accession>
<feature type="disulfide bond" evidence="7">
    <location>
        <begin position="357"/>
        <end position="384"/>
    </location>
</feature>
<dbReference type="InterPro" id="IPR000152">
    <property type="entry name" value="EGF-type_Asp/Asn_hydroxyl_site"/>
</dbReference>
<feature type="domain" description="Sushi" evidence="10">
    <location>
        <begin position="711"/>
        <end position="776"/>
    </location>
</feature>
<feature type="disulfide bond" evidence="7">
    <location>
        <begin position="240"/>
        <end position="267"/>
    </location>
</feature>
<dbReference type="SMART" id="SM00179">
    <property type="entry name" value="EGF_CA"/>
    <property type="match status" value="2"/>
</dbReference>
<dbReference type="InterPro" id="IPR035976">
    <property type="entry name" value="Sushi/SCR/CCP_sf"/>
</dbReference>
<evidence type="ECO:0000313" key="12">
    <source>
        <dbReference type="Proteomes" id="UP001164746"/>
    </source>
</evidence>
<dbReference type="PROSITE" id="PS01187">
    <property type="entry name" value="EGF_CA"/>
    <property type="match status" value="1"/>
</dbReference>
<evidence type="ECO:0000256" key="2">
    <source>
        <dbReference type="ARBA" id="ARBA00022659"/>
    </source>
</evidence>
<dbReference type="InterPro" id="IPR003886">
    <property type="entry name" value="NIDO_dom"/>
</dbReference>
<dbReference type="PROSITE" id="PS50026">
    <property type="entry name" value="EGF_3"/>
    <property type="match status" value="1"/>
</dbReference>
<dbReference type="CDD" id="cd00033">
    <property type="entry name" value="CCP"/>
    <property type="match status" value="8"/>
</dbReference>
<dbReference type="SMART" id="SM00032">
    <property type="entry name" value="CCP"/>
    <property type="match status" value="11"/>
</dbReference>
<dbReference type="SMART" id="SM00181">
    <property type="entry name" value="EGF"/>
    <property type="match status" value="1"/>
</dbReference>
<protein>
    <submittedName>
        <fullName evidence="11">CSMD1-like protein</fullName>
    </submittedName>
</protein>
<dbReference type="SUPFAM" id="SSF57196">
    <property type="entry name" value="EGF/Laminin"/>
    <property type="match status" value="1"/>
</dbReference>
<feature type="domain" description="Sushi" evidence="10">
    <location>
        <begin position="270"/>
        <end position="328"/>
    </location>
</feature>
<organism evidence="11 12">
    <name type="scientific">Mya arenaria</name>
    <name type="common">Soft-shell clam</name>
    <dbReference type="NCBI Taxonomy" id="6604"/>
    <lineage>
        <taxon>Eukaryota</taxon>
        <taxon>Metazoa</taxon>
        <taxon>Spiralia</taxon>
        <taxon>Lophotrochozoa</taxon>
        <taxon>Mollusca</taxon>
        <taxon>Bivalvia</taxon>
        <taxon>Autobranchia</taxon>
        <taxon>Heteroconchia</taxon>
        <taxon>Euheterodonta</taxon>
        <taxon>Imparidentia</taxon>
        <taxon>Neoheterodontei</taxon>
        <taxon>Myida</taxon>
        <taxon>Myoidea</taxon>
        <taxon>Myidae</taxon>
        <taxon>Mya</taxon>
    </lineage>
</organism>
<dbReference type="Pfam" id="PF06119">
    <property type="entry name" value="NIDO"/>
    <property type="match status" value="1"/>
</dbReference>
<keyword evidence="5" id="KW-0325">Glycoprotein</keyword>
<evidence type="ECO:0000313" key="11">
    <source>
        <dbReference type="EMBL" id="WAR06717.1"/>
    </source>
</evidence>
<feature type="domain" description="Sushi" evidence="10">
    <location>
        <begin position="777"/>
        <end position="835"/>
    </location>
</feature>
<keyword evidence="8" id="KW-0732">Signal</keyword>
<dbReference type="EMBL" id="CP111017">
    <property type="protein sequence ID" value="WAR06717.1"/>
    <property type="molecule type" value="Genomic_DNA"/>
</dbReference>
<dbReference type="PANTHER" id="PTHR19325:SF575">
    <property type="entry name" value="LOCOMOTION-RELATED PROTEIN HIKARU GENKI"/>
    <property type="match status" value="1"/>
</dbReference>
<dbReference type="Gene3D" id="2.10.25.10">
    <property type="entry name" value="Laminin"/>
    <property type="match status" value="1"/>
</dbReference>
<sequence>MDALMQYLVLLIWFSTFAISSTVTPNAMGHSTQVRSTTTTTIVSETDLQLSGSLEENIISNQTVATTDTYVCKTRHCRPWQTNQIQSLYKIIEKCIILEFKDWTLMSAKPGIAVPDRQTKLKLFTKLYRNTLMSAKPGIAVPVCGDILTGMNMSGIQPILQNNVSRYGDIALIQCVEGYRITGNFDNNIVAANITCGEDGYWGQISGCELKDCGKPDVPAHVAVDISNGTAYNDTVAFSCDTGYTLQGHTTATCKTNNTWNHPSPRCIINDCGNLTDPINGEVNTDNSTTYQSIALYKCDTGYTLNGSKWTNCLANKTWSHIMPDCIINDCEAPKPLPHTHKKLNGTKYLSVVVYTCLSGYTFYGNNASQCMANASWSFVDANCTIKDCGEGASSANANISYPNGTVFESTAQVSCIDGYRINGTIGNGNDTETLTCKEDGEWSQAHGCVKKDCEMKVSAQNADVKYPNGSRFEDNAEIKCKQGYRVKGSENNTKLFEYIHCQSSGNWSWSNGCERKNCSANEHSANASVTYGNDTLYEAIAFVNCTDGYRIIEHNDNNIVSEEIQCQHMGLWNSSSGCERKDCSNETHAVNATVAFTHGTLFDSVAYVSCIPGHKIHGTKGNDNTTTTIRCMKTGTWSGAPVCVRKDCGGNIKTLNASITFGDTHYNENATVSCDKGYKVIGTFGNNVIEETITCHLNGYWANPSGCVKKDCGKNISVENAENITFQHLTLYQYNATVTCKHGYRLKGKNNNNLTSEVIQCVDSGFWTSPSGCEKKDCGDNPPTSSNSTRQYNSTTYGSKAIFKCDSGYHTGNNTTLTCNSFGHWDTPAPVCTDINECTGKNTCHRNANCTNNIGSYMCLCKDGYDDRATSNTYDSIGRDCRDVNECNEWDNPCGHNATCSDEPVMLDFKKAPEVCANGDNEILGPINIPNGRFPYLGKYFDVFRPNLNGFLALNYPPLYERYGAENSTLWEKYVDNHIVIAPLWTNIDTRNITGAELCVHVLSNKTADAMDMKQIEDLVRQYTNRPDFSVDVAISLTWRNATIHSPYMPGYELIKQQNLSMQAIVVTDSLYTFLLFNYDQEQFSIQPDSYTPVAAGYTYPGNFSGKVLANRSNFTNLKKGSNVSPAVKGRWLYNVTYITDDMWDEARCRKFHENQDLKTWTREQLKNSYPCPCYEQDMKEDYTFKQNDSLWTNRDQYTHCYESWFFNPYEIKQRCCYRFGELRKEYPFAIGAEYNNPNNLILEAGFRQCCSAVNRQRYCHLYYDVNPPDDCSSWSPDDEGVVKRAVRKVMEFVGLSKA</sequence>
<comment type="caution">
    <text evidence="6">Lacks conserved residue(s) required for the propagation of feature annotation.</text>
</comment>
<dbReference type="InterPro" id="IPR000436">
    <property type="entry name" value="Sushi_SCR_CCP_dom"/>
</dbReference>
<keyword evidence="3" id="KW-0677">Repeat</keyword>
<dbReference type="Gene3D" id="2.10.70.10">
    <property type="entry name" value="Complement Module, domain 1"/>
    <property type="match status" value="10"/>
</dbReference>
<reference evidence="11" key="1">
    <citation type="submission" date="2022-11" db="EMBL/GenBank/DDBJ databases">
        <title>Centuries of genome instability and evolution in soft-shell clam transmissible cancer (bioRxiv).</title>
        <authorList>
            <person name="Hart S.F.M."/>
            <person name="Yonemitsu M.A."/>
            <person name="Giersch R.M."/>
            <person name="Beal B.F."/>
            <person name="Arriagada G."/>
            <person name="Davis B.W."/>
            <person name="Ostrander E.A."/>
            <person name="Goff S.P."/>
            <person name="Metzger M.J."/>
        </authorList>
    </citation>
    <scope>NUCLEOTIDE SEQUENCE</scope>
    <source>
        <strain evidence="11">MELC-2E11</strain>
        <tissue evidence="11">Siphon/mantle</tissue>
    </source>
</reference>
<gene>
    <name evidence="11" type="ORF">MAR_016675</name>
</gene>
<proteinExistence type="predicted"/>
<dbReference type="InterPro" id="IPR000742">
    <property type="entry name" value="EGF"/>
</dbReference>
<dbReference type="PANTHER" id="PTHR19325">
    <property type="entry name" value="COMPLEMENT COMPONENT-RELATED SUSHI DOMAIN-CONTAINING"/>
    <property type="match status" value="1"/>
</dbReference>
<feature type="domain" description="Sushi" evidence="10">
    <location>
        <begin position="211"/>
        <end position="269"/>
    </location>
</feature>
<dbReference type="InterPro" id="IPR050350">
    <property type="entry name" value="Compl-Cell_Adhes-Reg"/>
</dbReference>
<dbReference type="PROSITE" id="PS00010">
    <property type="entry name" value="ASX_HYDROXYL"/>
    <property type="match status" value="1"/>
</dbReference>
<keyword evidence="12" id="KW-1185">Reference proteome</keyword>
<evidence type="ECO:0000259" key="10">
    <source>
        <dbReference type="PROSITE" id="PS50923"/>
    </source>
</evidence>
<evidence type="ECO:0000256" key="1">
    <source>
        <dbReference type="ARBA" id="ARBA00022536"/>
    </source>
</evidence>
<dbReference type="Pfam" id="PF07645">
    <property type="entry name" value="EGF_CA"/>
    <property type="match status" value="1"/>
</dbReference>
<keyword evidence="2 7" id="KW-0768">Sushi</keyword>
<evidence type="ECO:0000256" key="5">
    <source>
        <dbReference type="ARBA" id="ARBA00023180"/>
    </source>
</evidence>
<evidence type="ECO:0000256" key="3">
    <source>
        <dbReference type="ARBA" id="ARBA00022737"/>
    </source>
</evidence>
<dbReference type="InterPro" id="IPR049883">
    <property type="entry name" value="NOTCH1_EGF-like"/>
</dbReference>
<evidence type="ECO:0000256" key="4">
    <source>
        <dbReference type="ARBA" id="ARBA00023157"/>
    </source>
</evidence>
<dbReference type="CDD" id="cd00054">
    <property type="entry name" value="EGF_CA"/>
    <property type="match status" value="1"/>
</dbReference>
<feature type="domain" description="Sushi" evidence="10">
    <location>
        <begin position="387"/>
        <end position="451"/>
    </location>
</feature>